<dbReference type="InterPro" id="IPR005530">
    <property type="entry name" value="SPW"/>
</dbReference>
<feature type="transmembrane region" description="Helical" evidence="1">
    <location>
        <begin position="90"/>
        <end position="109"/>
    </location>
</feature>
<accession>A0A0K1E7D6</accession>
<dbReference type="Proteomes" id="UP000067626">
    <property type="component" value="Chromosome"/>
</dbReference>
<dbReference type="AlphaFoldDB" id="A0A0K1E7D6"/>
<dbReference type="EMBL" id="CP012159">
    <property type="protein sequence ID" value="AKT36796.1"/>
    <property type="molecule type" value="Genomic_DNA"/>
</dbReference>
<feature type="transmembrane region" description="Helical" evidence="1">
    <location>
        <begin position="12"/>
        <end position="32"/>
    </location>
</feature>
<proteinExistence type="predicted"/>
<name>A0A0K1E7D6_CHOCO</name>
<feature type="transmembrane region" description="Helical" evidence="1">
    <location>
        <begin position="65"/>
        <end position="84"/>
    </location>
</feature>
<dbReference type="STRING" id="52.CMC5_009170"/>
<keyword evidence="1" id="KW-1133">Transmembrane helix</keyword>
<feature type="domain" description="SPW repeat-containing integral membrane" evidence="2">
    <location>
        <begin position="9"/>
        <end position="106"/>
    </location>
</feature>
<dbReference type="RefSeq" id="WP_050429254.1">
    <property type="nucleotide sequence ID" value="NZ_CP012159.1"/>
</dbReference>
<evidence type="ECO:0000256" key="1">
    <source>
        <dbReference type="SAM" id="Phobius"/>
    </source>
</evidence>
<evidence type="ECO:0000259" key="2">
    <source>
        <dbReference type="Pfam" id="PF03779"/>
    </source>
</evidence>
<organism evidence="3 4">
    <name type="scientific">Chondromyces crocatus</name>
    <dbReference type="NCBI Taxonomy" id="52"/>
    <lineage>
        <taxon>Bacteria</taxon>
        <taxon>Pseudomonadati</taxon>
        <taxon>Myxococcota</taxon>
        <taxon>Polyangia</taxon>
        <taxon>Polyangiales</taxon>
        <taxon>Polyangiaceae</taxon>
        <taxon>Chondromyces</taxon>
    </lineage>
</organism>
<reference evidence="3 4" key="1">
    <citation type="submission" date="2015-07" db="EMBL/GenBank/DDBJ databases">
        <title>Genome analysis of myxobacterium Chondromyces crocatus Cm c5 reveals a high potential for natural compound synthesis and the genetic basis for the loss of fruiting body formation.</title>
        <authorList>
            <person name="Zaburannyi N."/>
            <person name="Bunk B."/>
            <person name="Maier J."/>
            <person name="Overmann J."/>
            <person name="Mueller R."/>
        </authorList>
    </citation>
    <scope>NUCLEOTIDE SEQUENCE [LARGE SCALE GENOMIC DNA]</scope>
    <source>
        <strain evidence="3 4">Cm c5</strain>
    </source>
</reference>
<dbReference type="KEGG" id="ccro:CMC5_009170"/>
<keyword evidence="1" id="KW-0812">Transmembrane</keyword>
<dbReference type="Pfam" id="PF03779">
    <property type="entry name" value="SPW"/>
    <property type="match status" value="1"/>
</dbReference>
<protein>
    <recommendedName>
        <fullName evidence="2">SPW repeat-containing integral membrane domain-containing protein</fullName>
    </recommendedName>
</protein>
<gene>
    <name evidence="3" type="ORF">CMC5_009170</name>
</gene>
<keyword evidence="4" id="KW-1185">Reference proteome</keyword>
<dbReference type="OrthoDB" id="129082at2"/>
<evidence type="ECO:0000313" key="4">
    <source>
        <dbReference type="Proteomes" id="UP000067626"/>
    </source>
</evidence>
<keyword evidence="1" id="KW-0472">Membrane</keyword>
<sequence>MNILNSRIHGYIDYALVALLVLAPSLFGFAGVAATICYILAVLQLGMSLLTAYPLGVVKAIPFPVHGGVELVAGVFLLAAPWLFNFAHVASAQIFFIVAGVVLAIVWLVTNYRTAEAEMTVGRSYYR</sequence>
<evidence type="ECO:0000313" key="3">
    <source>
        <dbReference type="EMBL" id="AKT36796.1"/>
    </source>
</evidence>